<proteinExistence type="predicted"/>
<dbReference type="SMART" id="SM00238">
    <property type="entry name" value="BIR"/>
    <property type="match status" value="1"/>
</dbReference>
<dbReference type="PROSITE" id="PS50143">
    <property type="entry name" value="BIR_REPEAT_2"/>
    <property type="match status" value="1"/>
</dbReference>
<reference evidence="2" key="1">
    <citation type="submission" date="2019-04" db="EMBL/GenBank/DDBJ databases">
        <authorList>
            <person name="Alioto T."/>
            <person name="Alioto T."/>
        </authorList>
    </citation>
    <scope>NUCLEOTIDE SEQUENCE [LARGE SCALE GENOMIC DNA]</scope>
</reference>
<gene>
    <name evidence="2" type="ORF">MONAX_5E022156</name>
</gene>
<evidence type="ECO:0000256" key="1">
    <source>
        <dbReference type="ARBA" id="ARBA00022703"/>
    </source>
</evidence>
<dbReference type="GO" id="GO:0006915">
    <property type="term" value="P:apoptotic process"/>
    <property type="evidence" value="ECO:0007669"/>
    <property type="project" value="UniProtKB-KW"/>
</dbReference>
<organism evidence="2 3">
    <name type="scientific">Marmota monax</name>
    <name type="common">Woodchuck</name>
    <dbReference type="NCBI Taxonomy" id="9995"/>
    <lineage>
        <taxon>Eukaryota</taxon>
        <taxon>Metazoa</taxon>
        <taxon>Chordata</taxon>
        <taxon>Craniata</taxon>
        <taxon>Vertebrata</taxon>
        <taxon>Euteleostomi</taxon>
        <taxon>Mammalia</taxon>
        <taxon>Eutheria</taxon>
        <taxon>Euarchontoglires</taxon>
        <taxon>Glires</taxon>
        <taxon>Rodentia</taxon>
        <taxon>Sciuromorpha</taxon>
        <taxon>Sciuridae</taxon>
        <taxon>Xerinae</taxon>
        <taxon>Marmotini</taxon>
        <taxon>Marmota</taxon>
    </lineage>
</organism>
<dbReference type="GO" id="GO:0043066">
    <property type="term" value="P:negative regulation of apoptotic process"/>
    <property type="evidence" value="ECO:0007669"/>
    <property type="project" value="TreeGrafter"/>
</dbReference>
<dbReference type="GO" id="GO:0061630">
    <property type="term" value="F:ubiquitin protein ligase activity"/>
    <property type="evidence" value="ECO:0007669"/>
    <property type="project" value="TreeGrafter"/>
</dbReference>
<keyword evidence="1" id="KW-0053">Apoptosis</keyword>
<dbReference type="PANTHER" id="PTHR10044">
    <property type="entry name" value="INHIBITOR OF APOPTOSIS"/>
    <property type="match status" value="1"/>
</dbReference>
<dbReference type="InterPro" id="IPR050784">
    <property type="entry name" value="IAP"/>
</dbReference>
<dbReference type="GO" id="GO:0031398">
    <property type="term" value="P:positive regulation of protein ubiquitination"/>
    <property type="evidence" value="ECO:0007669"/>
    <property type="project" value="TreeGrafter"/>
</dbReference>
<dbReference type="PANTHER" id="PTHR10044:SF79">
    <property type="entry name" value="BACULOVIRAL IAP REPEAT-CONTAINING PROTEIN 2"/>
    <property type="match status" value="1"/>
</dbReference>
<comment type="caution">
    <text evidence="2">The sequence shown here is derived from an EMBL/GenBank/DDBJ whole genome shotgun (WGS) entry which is preliminary data.</text>
</comment>
<dbReference type="AlphaFoldDB" id="A0A5E4CC47"/>
<accession>A0A5E4CC47</accession>
<dbReference type="GO" id="GO:0005634">
    <property type="term" value="C:nucleus"/>
    <property type="evidence" value="ECO:0007669"/>
    <property type="project" value="TreeGrafter"/>
</dbReference>
<dbReference type="EMBL" id="CABDUW010001169">
    <property type="protein sequence ID" value="VTJ79315.1"/>
    <property type="molecule type" value="Genomic_DNA"/>
</dbReference>
<dbReference type="GO" id="GO:0005737">
    <property type="term" value="C:cytoplasm"/>
    <property type="evidence" value="ECO:0007669"/>
    <property type="project" value="TreeGrafter"/>
</dbReference>
<dbReference type="InterPro" id="IPR001370">
    <property type="entry name" value="BIR_rpt"/>
</dbReference>
<dbReference type="FunFam" id="1.10.1170.10:FF:000005">
    <property type="entry name" value="Baculoviral IAP repeat containing 2"/>
    <property type="match status" value="1"/>
</dbReference>
<protein>
    <submittedName>
        <fullName evidence="2">Uncharacterized protein</fullName>
    </submittedName>
</protein>
<dbReference type="CDD" id="cd00022">
    <property type="entry name" value="BIR"/>
    <property type="match status" value="1"/>
</dbReference>
<dbReference type="Proteomes" id="UP000335636">
    <property type="component" value="Unassembled WGS sequence"/>
</dbReference>
<name>A0A5E4CC47_MARMO</name>
<dbReference type="Pfam" id="PF00653">
    <property type="entry name" value="BIR"/>
    <property type="match status" value="1"/>
</dbReference>
<keyword evidence="3" id="KW-1185">Reference proteome</keyword>
<sequence length="123" mass="14755">MQTHTARMRTFMYWPASVPVQPEQFASASFYYMDRNDDVKCFCCDGGLRCWESGDDPWVEHAKWFPRCEFLIRMKGQEFVDEIKLDILIFLNSCCQHQILLEKKMLNQLFIWDLEKVLQKMQS</sequence>
<dbReference type="SUPFAM" id="SSF57924">
    <property type="entry name" value="Inhibitor of apoptosis (IAP) repeat"/>
    <property type="match status" value="1"/>
</dbReference>
<dbReference type="GO" id="GO:0060546">
    <property type="term" value="P:negative regulation of necroptotic process"/>
    <property type="evidence" value="ECO:0007669"/>
    <property type="project" value="TreeGrafter"/>
</dbReference>
<dbReference type="Gene3D" id="1.10.1170.10">
    <property type="entry name" value="Inhibitor Of Apoptosis Protein (2mihbC-IAP-1), Chain A"/>
    <property type="match status" value="1"/>
</dbReference>
<dbReference type="GO" id="GO:0043027">
    <property type="term" value="F:cysteine-type endopeptidase inhibitor activity involved in apoptotic process"/>
    <property type="evidence" value="ECO:0007669"/>
    <property type="project" value="TreeGrafter"/>
</dbReference>
<evidence type="ECO:0000313" key="2">
    <source>
        <dbReference type="EMBL" id="VTJ79315.1"/>
    </source>
</evidence>
<evidence type="ECO:0000313" key="3">
    <source>
        <dbReference type="Proteomes" id="UP000335636"/>
    </source>
</evidence>
<dbReference type="GO" id="GO:0051726">
    <property type="term" value="P:regulation of cell cycle"/>
    <property type="evidence" value="ECO:0007669"/>
    <property type="project" value="TreeGrafter"/>
</dbReference>